<evidence type="ECO:0000256" key="1">
    <source>
        <dbReference type="ARBA" id="ARBA00022737"/>
    </source>
</evidence>
<dbReference type="Gene3D" id="1.10.8.430">
    <property type="entry name" value="Helical domain of apoptotic protease-activating factors"/>
    <property type="match status" value="1"/>
</dbReference>
<dbReference type="Pfam" id="PF23559">
    <property type="entry name" value="WHD_DRP"/>
    <property type="match status" value="1"/>
</dbReference>
<dbReference type="InterPro" id="IPR027417">
    <property type="entry name" value="P-loop_NTPase"/>
</dbReference>
<comment type="caution">
    <text evidence="5">The sequence shown here is derived from an EMBL/GenBank/DDBJ whole genome shotgun (WGS) entry which is preliminary data.</text>
</comment>
<dbReference type="SUPFAM" id="SSF52058">
    <property type="entry name" value="L domain-like"/>
    <property type="match status" value="1"/>
</dbReference>
<evidence type="ECO:0000256" key="2">
    <source>
        <dbReference type="ARBA" id="ARBA00022821"/>
    </source>
</evidence>
<gene>
    <name evidence="5" type="ORF">PIB30_062569</name>
</gene>
<evidence type="ECO:0000259" key="3">
    <source>
        <dbReference type="Pfam" id="PF23559"/>
    </source>
</evidence>
<proteinExistence type="predicted"/>
<dbReference type="InterPro" id="IPR042197">
    <property type="entry name" value="Apaf_helical"/>
</dbReference>
<sequence length="354" mass="41227">MVKSNRYQAHNLSVLNDVDYWLLFAKIALLSNDYLGLEEVGREIVKKCNGLPLAVQTLGSLLSTKDNERDWYDILNNEIWEFSEEESEILPALRISYYHLPSYLKRCFVYCSLYPKDYEFDKDEMMLLWMAEGLLQRPKSGSTLEEVGYEYFDDLVSRSFFQPSNNAFVMHDLATFYDEKFYLEPLKSTMYSSMIPDFIICHLSETPIMTLPESLGILYNLQMLKLRYREKLKKLPTNFQNLVNLHHHDTEGTKLEEMPKGMSKLQDLQVLSNYVVGKNEETRVGELGELAHLHGSLRIEKLENVNNSCAASNARMDEKIHLNALYFIWSSFEGEICDSQIEKDVLDKLHPHKN</sequence>
<dbReference type="InterPro" id="IPR058922">
    <property type="entry name" value="WHD_DRP"/>
</dbReference>
<dbReference type="PANTHER" id="PTHR23155">
    <property type="entry name" value="DISEASE RESISTANCE PROTEIN RP"/>
    <property type="match status" value="1"/>
</dbReference>
<dbReference type="InterPro" id="IPR036388">
    <property type="entry name" value="WH-like_DNA-bd_sf"/>
</dbReference>
<dbReference type="InterPro" id="IPR032675">
    <property type="entry name" value="LRR_dom_sf"/>
</dbReference>
<organism evidence="5 6">
    <name type="scientific">Stylosanthes scabra</name>
    <dbReference type="NCBI Taxonomy" id="79078"/>
    <lineage>
        <taxon>Eukaryota</taxon>
        <taxon>Viridiplantae</taxon>
        <taxon>Streptophyta</taxon>
        <taxon>Embryophyta</taxon>
        <taxon>Tracheophyta</taxon>
        <taxon>Spermatophyta</taxon>
        <taxon>Magnoliopsida</taxon>
        <taxon>eudicotyledons</taxon>
        <taxon>Gunneridae</taxon>
        <taxon>Pentapetalae</taxon>
        <taxon>rosids</taxon>
        <taxon>fabids</taxon>
        <taxon>Fabales</taxon>
        <taxon>Fabaceae</taxon>
        <taxon>Papilionoideae</taxon>
        <taxon>50 kb inversion clade</taxon>
        <taxon>dalbergioids sensu lato</taxon>
        <taxon>Dalbergieae</taxon>
        <taxon>Pterocarpus clade</taxon>
        <taxon>Stylosanthes</taxon>
    </lineage>
</organism>
<dbReference type="Proteomes" id="UP001341840">
    <property type="component" value="Unassembled WGS sequence"/>
</dbReference>
<feature type="domain" description="R13L1/DRL21-like LRR repeat region" evidence="4">
    <location>
        <begin position="285"/>
        <end position="354"/>
    </location>
</feature>
<dbReference type="Gene3D" id="3.80.10.10">
    <property type="entry name" value="Ribonuclease Inhibitor"/>
    <property type="match status" value="1"/>
</dbReference>
<evidence type="ECO:0000313" key="5">
    <source>
        <dbReference type="EMBL" id="MED6222257.1"/>
    </source>
</evidence>
<keyword evidence="6" id="KW-1185">Reference proteome</keyword>
<name>A0ABU6ZJY5_9FABA</name>
<feature type="domain" description="Disease resistance protein winged helix" evidence="3">
    <location>
        <begin position="113"/>
        <end position="173"/>
    </location>
</feature>
<reference evidence="5 6" key="1">
    <citation type="journal article" date="2023" name="Plants (Basel)">
        <title>Bridging the Gap: Combining Genomics and Transcriptomics Approaches to Understand Stylosanthes scabra, an Orphan Legume from the Brazilian Caatinga.</title>
        <authorList>
            <person name="Ferreira-Neto J.R.C."/>
            <person name="da Silva M.D."/>
            <person name="Binneck E."/>
            <person name="de Melo N.F."/>
            <person name="da Silva R.H."/>
            <person name="de Melo A.L.T.M."/>
            <person name="Pandolfi V."/>
            <person name="Bustamante F.O."/>
            <person name="Brasileiro-Vidal A.C."/>
            <person name="Benko-Iseppon A.M."/>
        </authorList>
    </citation>
    <scope>NUCLEOTIDE SEQUENCE [LARGE SCALE GENOMIC DNA]</scope>
    <source>
        <tissue evidence="5">Leaves</tissue>
    </source>
</reference>
<keyword evidence="2" id="KW-0611">Plant defense</keyword>
<dbReference type="EMBL" id="JASCZI010272443">
    <property type="protein sequence ID" value="MED6222257.1"/>
    <property type="molecule type" value="Genomic_DNA"/>
</dbReference>
<dbReference type="SUPFAM" id="SSF52540">
    <property type="entry name" value="P-loop containing nucleoside triphosphate hydrolases"/>
    <property type="match status" value="1"/>
</dbReference>
<accession>A0ABU6ZJY5</accession>
<evidence type="ECO:0000313" key="6">
    <source>
        <dbReference type="Proteomes" id="UP001341840"/>
    </source>
</evidence>
<evidence type="ECO:0008006" key="7">
    <source>
        <dbReference type="Google" id="ProtNLM"/>
    </source>
</evidence>
<keyword evidence="1" id="KW-0677">Repeat</keyword>
<dbReference type="PANTHER" id="PTHR23155:SF1071">
    <property type="entry name" value="DISEASE RESISTANCE RPP13-LIKE PROTEIN 1"/>
    <property type="match status" value="1"/>
</dbReference>
<evidence type="ECO:0000259" key="4">
    <source>
        <dbReference type="Pfam" id="PF25019"/>
    </source>
</evidence>
<dbReference type="Pfam" id="PF25019">
    <property type="entry name" value="LRR_R13L1-DRL21"/>
    <property type="match status" value="1"/>
</dbReference>
<dbReference type="Gene3D" id="1.10.10.10">
    <property type="entry name" value="Winged helix-like DNA-binding domain superfamily/Winged helix DNA-binding domain"/>
    <property type="match status" value="1"/>
</dbReference>
<dbReference type="InterPro" id="IPR044974">
    <property type="entry name" value="Disease_R_plants"/>
</dbReference>
<dbReference type="InterPro" id="IPR056789">
    <property type="entry name" value="LRR_R13L1-DRL21"/>
</dbReference>
<protein>
    <recommendedName>
        <fullName evidence="7">NB-ARC domain-containing protein</fullName>
    </recommendedName>
</protein>